<protein>
    <submittedName>
        <fullName evidence="1">Uncharacterized protein</fullName>
    </submittedName>
</protein>
<organism evidence="1 2">
    <name type="scientific">Clonostachys rosea f. rosea IK726</name>
    <dbReference type="NCBI Taxonomy" id="1349383"/>
    <lineage>
        <taxon>Eukaryota</taxon>
        <taxon>Fungi</taxon>
        <taxon>Dikarya</taxon>
        <taxon>Ascomycota</taxon>
        <taxon>Pezizomycotina</taxon>
        <taxon>Sordariomycetes</taxon>
        <taxon>Hypocreomycetidae</taxon>
        <taxon>Hypocreales</taxon>
        <taxon>Bionectriaceae</taxon>
        <taxon>Clonostachys</taxon>
    </lineage>
</organism>
<dbReference type="Proteomes" id="UP000836387">
    <property type="component" value="Unassembled WGS sequence"/>
</dbReference>
<evidence type="ECO:0000313" key="1">
    <source>
        <dbReference type="EMBL" id="CAG9947183.1"/>
    </source>
</evidence>
<gene>
    <name evidence="1" type="ORF">CRV2_00013296</name>
</gene>
<dbReference type="EMBL" id="CADEHS020000011">
    <property type="protein sequence ID" value="CAG9947183.1"/>
    <property type="molecule type" value="Genomic_DNA"/>
</dbReference>
<accession>A0ACA9U215</accession>
<reference evidence="1" key="1">
    <citation type="submission" date="2020-04" db="EMBL/GenBank/DDBJ databases">
        <authorList>
            <person name="Broberg M."/>
        </authorList>
    </citation>
    <scope>NUCLEOTIDE SEQUENCE</scope>
</reference>
<keyword evidence="2" id="KW-1185">Reference proteome</keyword>
<comment type="caution">
    <text evidence="1">The sequence shown here is derived from an EMBL/GenBank/DDBJ whole genome shotgun (WGS) entry which is preliminary data.</text>
</comment>
<evidence type="ECO:0000313" key="2">
    <source>
        <dbReference type="Proteomes" id="UP000836387"/>
    </source>
</evidence>
<sequence length="144" mass="16874">MISATLFQKPIDASAMLDKSYLSELRHPGCGDDDCVAAAIDDRYGRRRSRLRRAVRWVKEKLEWWLRDRDIDRYDEFVDGVNQTRKQTADPKRKSPKKIRFGRATRFMSTGETIYDPRERAMVMGTLSKRRKSVAFTVFMFSVS</sequence>
<name>A0ACA9U215_BIOOC</name>
<proteinExistence type="predicted"/>
<reference evidence="1" key="2">
    <citation type="submission" date="2021-10" db="EMBL/GenBank/DDBJ databases">
        <authorList>
            <person name="Piombo E."/>
        </authorList>
    </citation>
    <scope>NUCLEOTIDE SEQUENCE</scope>
</reference>